<organism evidence="1 2">
    <name type="scientific">Alkalibacterium indicireducens</name>
    <dbReference type="NCBI Taxonomy" id="398758"/>
    <lineage>
        <taxon>Bacteria</taxon>
        <taxon>Bacillati</taxon>
        <taxon>Bacillota</taxon>
        <taxon>Bacilli</taxon>
        <taxon>Lactobacillales</taxon>
        <taxon>Carnobacteriaceae</taxon>
        <taxon>Alkalibacterium</taxon>
    </lineage>
</organism>
<accession>A0ABN1ATN2</accession>
<comment type="caution">
    <text evidence="1">The sequence shown here is derived from an EMBL/GenBank/DDBJ whole genome shotgun (WGS) entry which is preliminary data.</text>
</comment>
<name>A0ABN1ATN2_9LACT</name>
<dbReference type="EMBL" id="BAAADA010000089">
    <property type="protein sequence ID" value="GAA0483129.1"/>
    <property type="molecule type" value="Genomic_DNA"/>
</dbReference>
<reference evidence="1 2" key="1">
    <citation type="journal article" date="2019" name="Int. J. Syst. Evol. Microbiol.">
        <title>The Global Catalogue of Microorganisms (GCM) 10K type strain sequencing project: providing services to taxonomists for standard genome sequencing and annotation.</title>
        <authorList>
            <consortium name="The Broad Institute Genomics Platform"/>
            <consortium name="The Broad Institute Genome Sequencing Center for Infectious Disease"/>
            <person name="Wu L."/>
            <person name="Ma J."/>
        </authorList>
    </citation>
    <scope>NUCLEOTIDE SEQUENCE [LARGE SCALE GENOMIC DNA]</scope>
    <source>
        <strain evidence="1 2">JCM 14232</strain>
    </source>
</reference>
<sequence>MNKNIKLSNVSMNKYHLHMYKKDFLIIFMQLNGYYQLYFKFTLLLPKNRPINLYFCYVRMTSDSYSL</sequence>
<proteinExistence type="predicted"/>
<evidence type="ECO:0000313" key="1">
    <source>
        <dbReference type="EMBL" id="GAA0483129.1"/>
    </source>
</evidence>
<keyword evidence="2" id="KW-1185">Reference proteome</keyword>
<dbReference type="Proteomes" id="UP001410648">
    <property type="component" value="Unassembled WGS sequence"/>
</dbReference>
<protein>
    <submittedName>
        <fullName evidence="1">Uncharacterized protein</fullName>
    </submittedName>
</protein>
<gene>
    <name evidence="1" type="ORF">GCM10008936_10940</name>
</gene>
<evidence type="ECO:0000313" key="2">
    <source>
        <dbReference type="Proteomes" id="UP001410648"/>
    </source>
</evidence>